<dbReference type="EMBL" id="JAACJO010000002">
    <property type="protein sequence ID" value="KAF5361804.1"/>
    <property type="molecule type" value="Genomic_DNA"/>
</dbReference>
<name>A0A8H5GBA5_9AGAR</name>
<feature type="region of interest" description="Disordered" evidence="1">
    <location>
        <begin position="1"/>
        <end position="61"/>
    </location>
</feature>
<sequence length="627" mass="71370">MIQVSSHDVLRVSTSSRRSTSPESIHRMAVRPSFDESDDSIDDSDQQKPAENPIGETQQLRETRNELAPISRLPHELLAQVFVYLRKMYPVSFERSTDSSYWLHITRVCRRWRTTAFDCPNLWAFISLEESLLSVRIAKEMLKRSKMAPLTVTGHLYNHNLHLLENITKEDFHRIQVLDIYCDRPRVEDFRRSFLVHLSSPSLRLESLRLGLGRGLYSADHGDKFQVSLPGEIISKAPCLREVDLTAIGIQWESLSLCTHLCSLKLDDIYPRPTLFQVLDVLRAAPLLRVISLAHSLPDQRVYSDDRSAIRLDHLQSLTLEGHLHDCALLLSRIQHPSATRLKCHFRTKGGAAIKLNHIKDVIASIADRLRNTSSQPQSPNSLITIQSARLGDSSGRGMDIYLFDQPLRLSQKPSPFLTHLRDAAAVVISFDSSFPWTSCAHATTCLFTTFDLSRLYSLDICCGSYKLPPAEILCTTFGSLPHLEEIKLHEHLRGALKDALLRDPRTPSAAGIPPVRLSPPATAYFPALKIFVFENGDFGNRKNDETMNNLEKIFEFRNKRNLPIKRLVLNNNRCLRDWRLRQFLDYVVSVEVDGEIVEESELGWDTEEETVYSDPMTDESYLSSDS</sequence>
<feature type="compositionally biased region" description="Acidic residues" evidence="1">
    <location>
        <begin position="35"/>
        <end position="44"/>
    </location>
</feature>
<dbReference type="OrthoDB" id="3172239at2759"/>
<feature type="region of interest" description="Disordered" evidence="1">
    <location>
        <begin position="608"/>
        <end position="627"/>
    </location>
</feature>
<evidence type="ECO:0000313" key="3">
    <source>
        <dbReference type="EMBL" id="KAF5361804.1"/>
    </source>
</evidence>
<feature type="domain" description="F-box" evidence="2">
    <location>
        <begin position="70"/>
        <end position="128"/>
    </location>
</feature>
<comment type="caution">
    <text evidence="3">The sequence shown here is derived from an EMBL/GenBank/DDBJ whole genome shotgun (WGS) entry which is preliminary data.</text>
</comment>
<gene>
    <name evidence="3" type="ORF">D9756_002368</name>
</gene>
<dbReference type="AlphaFoldDB" id="A0A8H5GBA5"/>
<accession>A0A8H5GBA5</accession>
<organism evidence="3 4">
    <name type="scientific">Leucocoprinus leucothites</name>
    <dbReference type="NCBI Taxonomy" id="201217"/>
    <lineage>
        <taxon>Eukaryota</taxon>
        <taxon>Fungi</taxon>
        <taxon>Dikarya</taxon>
        <taxon>Basidiomycota</taxon>
        <taxon>Agaricomycotina</taxon>
        <taxon>Agaricomycetes</taxon>
        <taxon>Agaricomycetidae</taxon>
        <taxon>Agaricales</taxon>
        <taxon>Agaricineae</taxon>
        <taxon>Agaricaceae</taxon>
        <taxon>Leucocoprinus</taxon>
    </lineage>
</organism>
<reference evidence="3 4" key="1">
    <citation type="journal article" date="2020" name="ISME J.">
        <title>Uncovering the hidden diversity of litter-decomposition mechanisms in mushroom-forming fungi.</title>
        <authorList>
            <person name="Floudas D."/>
            <person name="Bentzer J."/>
            <person name="Ahren D."/>
            <person name="Johansson T."/>
            <person name="Persson P."/>
            <person name="Tunlid A."/>
        </authorList>
    </citation>
    <scope>NUCLEOTIDE SEQUENCE [LARGE SCALE GENOMIC DNA]</scope>
    <source>
        <strain evidence="3 4">CBS 146.42</strain>
    </source>
</reference>
<evidence type="ECO:0000259" key="2">
    <source>
        <dbReference type="Pfam" id="PF12937"/>
    </source>
</evidence>
<dbReference type="SUPFAM" id="SSF81383">
    <property type="entry name" value="F-box domain"/>
    <property type="match status" value="1"/>
</dbReference>
<dbReference type="InterPro" id="IPR001810">
    <property type="entry name" value="F-box_dom"/>
</dbReference>
<proteinExistence type="predicted"/>
<dbReference type="InterPro" id="IPR036047">
    <property type="entry name" value="F-box-like_dom_sf"/>
</dbReference>
<keyword evidence="4" id="KW-1185">Reference proteome</keyword>
<dbReference type="Proteomes" id="UP000559027">
    <property type="component" value="Unassembled WGS sequence"/>
</dbReference>
<evidence type="ECO:0000313" key="4">
    <source>
        <dbReference type="Proteomes" id="UP000559027"/>
    </source>
</evidence>
<protein>
    <recommendedName>
        <fullName evidence="2">F-box domain-containing protein</fullName>
    </recommendedName>
</protein>
<dbReference type="Gene3D" id="1.20.1280.50">
    <property type="match status" value="1"/>
</dbReference>
<evidence type="ECO:0000256" key="1">
    <source>
        <dbReference type="SAM" id="MobiDB-lite"/>
    </source>
</evidence>
<dbReference type="Pfam" id="PF12937">
    <property type="entry name" value="F-box-like"/>
    <property type="match status" value="1"/>
</dbReference>